<dbReference type="InterPro" id="IPR006037">
    <property type="entry name" value="RCK_C"/>
</dbReference>
<evidence type="ECO:0000259" key="1">
    <source>
        <dbReference type="PROSITE" id="PS51202"/>
    </source>
</evidence>
<evidence type="ECO:0000313" key="2">
    <source>
        <dbReference type="EMBL" id="WUV44942.1"/>
    </source>
</evidence>
<proteinExistence type="predicted"/>
<feature type="domain" description="RCK C-terminal" evidence="1">
    <location>
        <begin position="4"/>
        <end position="87"/>
    </location>
</feature>
<dbReference type="Proteomes" id="UP001432062">
    <property type="component" value="Chromosome"/>
</dbReference>
<organism evidence="2 3">
    <name type="scientific">Nocardia vinacea</name>
    <dbReference type="NCBI Taxonomy" id="96468"/>
    <lineage>
        <taxon>Bacteria</taxon>
        <taxon>Bacillati</taxon>
        <taxon>Actinomycetota</taxon>
        <taxon>Actinomycetes</taxon>
        <taxon>Mycobacteriales</taxon>
        <taxon>Nocardiaceae</taxon>
        <taxon>Nocardia</taxon>
    </lineage>
</organism>
<dbReference type="EMBL" id="CP109441">
    <property type="protein sequence ID" value="WUV44942.1"/>
    <property type="molecule type" value="Genomic_DNA"/>
</dbReference>
<protein>
    <submittedName>
        <fullName evidence="2">TrkA C-terminal domain-containing protein</fullName>
    </submittedName>
</protein>
<dbReference type="Gene3D" id="3.30.70.1450">
    <property type="entry name" value="Regulator of K+ conductance, C-terminal domain"/>
    <property type="match status" value="1"/>
</dbReference>
<sequence>MVTGRMLDYSEFDEDYAMVRTTAPRAVIIGMPLTESGLREHFNVTVVAIKHCGGEFTCTTPETVISDGDQLIVSGSIACVESFADLV</sequence>
<dbReference type="PROSITE" id="PS51202">
    <property type="entry name" value="RCK_C"/>
    <property type="match status" value="1"/>
</dbReference>
<evidence type="ECO:0000313" key="3">
    <source>
        <dbReference type="Proteomes" id="UP001432062"/>
    </source>
</evidence>
<keyword evidence="3" id="KW-1185">Reference proteome</keyword>
<reference evidence="2" key="1">
    <citation type="submission" date="2022-10" db="EMBL/GenBank/DDBJ databases">
        <title>The complete genomes of actinobacterial strains from the NBC collection.</title>
        <authorList>
            <person name="Joergensen T.S."/>
            <person name="Alvarez Arevalo M."/>
            <person name="Sterndorff E.B."/>
            <person name="Faurdal D."/>
            <person name="Vuksanovic O."/>
            <person name="Mourched A.-S."/>
            <person name="Charusanti P."/>
            <person name="Shaw S."/>
            <person name="Blin K."/>
            <person name="Weber T."/>
        </authorList>
    </citation>
    <scope>NUCLEOTIDE SEQUENCE</scope>
    <source>
        <strain evidence="2">NBC_01482</strain>
    </source>
</reference>
<dbReference type="RefSeq" id="WP_329408190.1">
    <property type="nucleotide sequence ID" value="NZ_CP109441.1"/>
</dbReference>
<gene>
    <name evidence="2" type="ORF">OG563_38365</name>
</gene>
<dbReference type="SUPFAM" id="SSF116726">
    <property type="entry name" value="TrkA C-terminal domain-like"/>
    <property type="match status" value="1"/>
</dbReference>
<name>A0ABZ1YNV7_9NOCA</name>
<accession>A0ABZ1YNV7</accession>
<dbReference type="InterPro" id="IPR036721">
    <property type="entry name" value="RCK_C_sf"/>
</dbReference>
<dbReference type="Pfam" id="PF02080">
    <property type="entry name" value="TrkA_C"/>
    <property type="match status" value="1"/>
</dbReference>